<evidence type="ECO:0000256" key="1">
    <source>
        <dbReference type="SAM" id="Phobius"/>
    </source>
</evidence>
<dbReference type="GeneID" id="24840978"/>
<name>A0A0E3RJL7_METMZ</name>
<dbReference type="KEGG" id="mmj:MSMAS_3199"/>
<keyword evidence="1" id="KW-1133">Transmembrane helix</keyword>
<gene>
    <name evidence="2" type="ORF">MSMAS_3199</name>
</gene>
<dbReference type="RefSeq" id="WP_226987715.1">
    <property type="nucleotide sequence ID" value="NZ_CP009512.1"/>
</dbReference>
<feature type="transmembrane region" description="Helical" evidence="1">
    <location>
        <begin position="46"/>
        <end position="64"/>
    </location>
</feature>
<evidence type="ECO:0000313" key="3">
    <source>
        <dbReference type="Proteomes" id="UP000033097"/>
    </source>
</evidence>
<proteinExistence type="predicted"/>
<dbReference type="HOGENOM" id="CLU_173766_0_0_2"/>
<reference evidence="2 3" key="1">
    <citation type="submission" date="2014-07" db="EMBL/GenBank/DDBJ databases">
        <title>Methanogenic archaea and the global carbon cycle.</title>
        <authorList>
            <person name="Henriksen J.R."/>
            <person name="Luke J."/>
            <person name="Reinhart S."/>
            <person name="Benedict M.N."/>
            <person name="Youngblut N.D."/>
            <person name="Metcalf M.E."/>
            <person name="Whitaker R.J."/>
            <person name="Metcalf W.W."/>
        </authorList>
    </citation>
    <scope>NUCLEOTIDE SEQUENCE [LARGE SCALE GENOMIC DNA]</scope>
    <source>
        <strain evidence="2 3">S-6</strain>
    </source>
</reference>
<dbReference type="PATRIC" id="fig|213585.10.peg.4001"/>
<keyword evidence="1" id="KW-0812">Transmembrane</keyword>
<protein>
    <submittedName>
        <fullName evidence="2">Uncharacterized protein</fullName>
    </submittedName>
</protein>
<feature type="transmembrane region" description="Helical" evidence="1">
    <location>
        <begin position="20"/>
        <end position="40"/>
    </location>
</feature>
<dbReference type="Proteomes" id="UP000033097">
    <property type="component" value="Chromosome"/>
</dbReference>
<dbReference type="EMBL" id="CP009512">
    <property type="protein sequence ID" value="AKB66395.1"/>
    <property type="molecule type" value="Genomic_DNA"/>
</dbReference>
<organism evidence="2 3">
    <name type="scientific">Methanosarcina mazei S-6</name>
    <dbReference type="NCBI Taxonomy" id="213585"/>
    <lineage>
        <taxon>Archaea</taxon>
        <taxon>Methanobacteriati</taxon>
        <taxon>Methanobacteriota</taxon>
        <taxon>Stenosarchaea group</taxon>
        <taxon>Methanomicrobia</taxon>
        <taxon>Methanosarcinales</taxon>
        <taxon>Methanosarcinaceae</taxon>
        <taxon>Methanosarcina</taxon>
    </lineage>
</organism>
<sequence length="115" mass="13266">MGGKPIVNAKKYGKTAKGDWFRTALMLFLFIAVTVLSSIVLLPDCWYLWLLIVIMGILLLVIWHTKNFAYLCPKCGEIFEVSVLKNFLSPNGINRKYLKCPRCRRRSWAEILSIK</sequence>
<keyword evidence="1" id="KW-0472">Membrane</keyword>
<accession>A0A0E3RJL7</accession>
<evidence type="ECO:0000313" key="2">
    <source>
        <dbReference type="EMBL" id="AKB66395.1"/>
    </source>
</evidence>
<dbReference type="AlphaFoldDB" id="A0A0E3RJL7"/>